<evidence type="ECO:0008006" key="12">
    <source>
        <dbReference type="Google" id="ProtNLM"/>
    </source>
</evidence>
<reference evidence="10 11" key="1">
    <citation type="submission" date="2024-05" db="EMBL/GenBank/DDBJ databases">
        <title>Genetic variation in Jamaican populations of the coffee berry borer (Hypothenemus hampei).</title>
        <authorList>
            <person name="Errbii M."/>
            <person name="Myrie A."/>
        </authorList>
    </citation>
    <scope>NUCLEOTIDE SEQUENCE [LARGE SCALE GENOMIC DNA]</scope>
    <source>
        <strain evidence="10">JA-Hopewell-2020-01-JO</strain>
        <tissue evidence="10">Whole body</tissue>
    </source>
</reference>
<dbReference type="SUPFAM" id="SSF48371">
    <property type="entry name" value="ARM repeat"/>
    <property type="match status" value="2"/>
</dbReference>
<dbReference type="Gene3D" id="1.25.10.10">
    <property type="entry name" value="Leucine-rich Repeat Variant"/>
    <property type="match status" value="1"/>
</dbReference>
<sequence>MAAEQEQFYQILTSLLSTDNNIRSQAEEAYNNLAVESKITFLLEAIQNASLREDARQIAAVLLRRVFSNDFIEFYPKLTPEQQAHLKEKVLLAVQQVQTEHLRRKVCEVVAEVARSLIDDEGNNQWPEFLQFLFQCANDPNPVLREAALTMFTSVPTVFGNQQNNYLDLIKQMLMQSLQPTQTYEVRFQAVRAIGAFILINDKETQILKHFTDILGSMLSVIAESVQHQEDDSLLKVLIDLAENTPKFLRPQLLNIYEMCMKVFSDPGVLDSWRTLALEVMVTLAEMAPAMVRKNAAKYMEQLVPLILQFMADLEDEDNWAESDELLDEDNDCNNVVAEAALDRLATGLGGKVILPLVTANIPRMLGNPDWKQRHAALMAISAIGEGCHKHMEAMLPQIMEGVPGVMESVISYLRDPHPRVRYAACNAIGQMSTDFAPVFEKKFHETVVPGLLMLLDDNANPRVQAHAGAALVNFAEDCPKHILSGYLNPLMAKLEAILTAKVNELVEKGTKLVLEQVVTTIASVADTAENEFIAYYDRLMPCLKYIIQNANKEEYKLLRGKAIECVTLIGIAVGPEKFSADATQVMDMLLKTYGNGIELPDDDPQTSYLISAWSRICRVLGKNFEPYLPLVMGPVMRTAAMKPDVALLDSDEMAGIEGHEDDWQFVSLGEQKNFGIRTAGLEDKAAACMMLVCYARELKEAFAPYAEETVKLMVPMLKFYFHDGVRNAAAESLPWLLECATCKGPAFLNDMWRFICPELLRAVDTEPENEVLLVLLDSLARCIQKLGPSYINQEWMSEILKIIDKLMNDHYERENDRHKKHLDEDYDEEVQEQLADEESDDIYVLSKITDVLHSLFTIYRENFIPFFDQILNHFANLLAPKRGWADRQWGLCVFDDVIEFTGPACSKYREYFLAPLAIYLRDKSTEVRQAAAYGWGVLAQFGGDQFAVELAKVVPTLVELINDPESRDLRNVNSTENAISAVTKIMKYNSSQINFNELVPLWFSWLPVVEDTDEAVHVYGYMCDLIEQNNQLVLGANNSNIPKIMHIIAEAFHREAIEPQSPEGSRMLNIVRQVQSNESFFQSVVATMSPEQQQALHLALHTAATTPPSS</sequence>
<dbReference type="InterPro" id="IPR040122">
    <property type="entry name" value="Importin_beta"/>
</dbReference>
<evidence type="ECO:0000256" key="4">
    <source>
        <dbReference type="ARBA" id="ARBA00022490"/>
    </source>
</evidence>
<comment type="subcellular location">
    <subcellularLocation>
        <location evidence="2">Cytoplasm</location>
    </subcellularLocation>
    <subcellularLocation>
        <location evidence="1">Nucleus</location>
    </subcellularLocation>
</comment>
<feature type="domain" description="IPO4/5-like TPR repeats" evidence="9">
    <location>
        <begin position="98"/>
        <end position="259"/>
    </location>
</feature>
<dbReference type="AlphaFoldDB" id="A0ABD1E9E0"/>
<keyword evidence="5" id="KW-0677">Repeat</keyword>
<keyword evidence="6" id="KW-0653">Protein transport</keyword>
<proteinExistence type="predicted"/>
<dbReference type="InterPro" id="IPR057672">
    <property type="entry name" value="TPR_IPO4/5"/>
</dbReference>
<evidence type="ECO:0000256" key="2">
    <source>
        <dbReference type="ARBA" id="ARBA00004496"/>
    </source>
</evidence>
<dbReference type="PANTHER" id="PTHR10527">
    <property type="entry name" value="IMPORTIN BETA"/>
    <property type="match status" value="1"/>
</dbReference>
<protein>
    <recommendedName>
        <fullName evidence="12">Importin-5</fullName>
    </recommendedName>
</protein>
<dbReference type="InterPro" id="IPR041653">
    <property type="entry name" value="Importin_rep_4"/>
</dbReference>
<comment type="caution">
    <text evidence="10">The sequence shown here is derived from an EMBL/GenBank/DDBJ whole genome shotgun (WGS) entry which is preliminary data.</text>
</comment>
<organism evidence="10 11">
    <name type="scientific">Hypothenemus hampei</name>
    <name type="common">Coffee berry borer</name>
    <dbReference type="NCBI Taxonomy" id="57062"/>
    <lineage>
        <taxon>Eukaryota</taxon>
        <taxon>Metazoa</taxon>
        <taxon>Ecdysozoa</taxon>
        <taxon>Arthropoda</taxon>
        <taxon>Hexapoda</taxon>
        <taxon>Insecta</taxon>
        <taxon>Pterygota</taxon>
        <taxon>Neoptera</taxon>
        <taxon>Endopterygota</taxon>
        <taxon>Coleoptera</taxon>
        <taxon>Polyphaga</taxon>
        <taxon>Cucujiformia</taxon>
        <taxon>Curculionidae</taxon>
        <taxon>Scolytinae</taxon>
        <taxon>Hypothenemus</taxon>
    </lineage>
</organism>
<gene>
    <name evidence="10" type="ORF">ABEB36_011831</name>
</gene>
<dbReference type="InterPro" id="IPR041389">
    <property type="entry name" value="Importin_rep_6"/>
</dbReference>
<dbReference type="Pfam" id="PF18816">
    <property type="entry name" value="Importin_rep_5"/>
    <property type="match status" value="1"/>
</dbReference>
<evidence type="ECO:0000259" key="8">
    <source>
        <dbReference type="Pfam" id="PF25574"/>
    </source>
</evidence>
<dbReference type="Proteomes" id="UP001566132">
    <property type="component" value="Unassembled WGS sequence"/>
</dbReference>
<keyword evidence="3" id="KW-0813">Transport</keyword>
<evidence type="ECO:0000256" key="6">
    <source>
        <dbReference type="ARBA" id="ARBA00022927"/>
    </source>
</evidence>
<evidence type="ECO:0000259" key="9">
    <source>
        <dbReference type="Pfam" id="PF25780"/>
    </source>
</evidence>
<dbReference type="Pfam" id="PF18829">
    <property type="entry name" value="Importin_rep_6"/>
    <property type="match status" value="1"/>
</dbReference>
<dbReference type="InterPro" id="IPR058584">
    <property type="entry name" value="IMB1_TNPO1-like_TPR"/>
</dbReference>
<accession>A0ABD1E9E0</accession>
<evidence type="ECO:0000256" key="3">
    <source>
        <dbReference type="ARBA" id="ARBA00022448"/>
    </source>
</evidence>
<keyword evidence="4" id="KW-0963">Cytoplasm</keyword>
<dbReference type="Pfam" id="PF13513">
    <property type="entry name" value="HEAT_EZ"/>
    <property type="match status" value="1"/>
</dbReference>
<dbReference type="EMBL" id="JBDJPC010000009">
    <property type="protein sequence ID" value="KAL1491195.1"/>
    <property type="molecule type" value="Genomic_DNA"/>
</dbReference>
<dbReference type="GO" id="GO:0005634">
    <property type="term" value="C:nucleus"/>
    <property type="evidence" value="ECO:0007669"/>
    <property type="project" value="UniProtKB-SubCell"/>
</dbReference>
<evidence type="ECO:0000256" key="5">
    <source>
        <dbReference type="ARBA" id="ARBA00022737"/>
    </source>
</evidence>
<dbReference type="GO" id="GO:0015031">
    <property type="term" value="P:protein transport"/>
    <property type="evidence" value="ECO:0007669"/>
    <property type="project" value="UniProtKB-KW"/>
</dbReference>
<dbReference type="InterPro" id="IPR040928">
    <property type="entry name" value="Importin_rep_5"/>
</dbReference>
<keyword evidence="11" id="KW-1185">Reference proteome</keyword>
<dbReference type="InterPro" id="IPR011989">
    <property type="entry name" value="ARM-like"/>
</dbReference>
<dbReference type="Pfam" id="PF25574">
    <property type="entry name" value="TPR_IMB1"/>
    <property type="match status" value="1"/>
</dbReference>
<dbReference type="InterPro" id="IPR016024">
    <property type="entry name" value="ARM-type_fold"/>
</dbReference>
<name>A0ABD1E9E0_HYPHA</name>
<evidence type="ECO:0000313" key="10">
    <source>
        <dbReference type="EMBL" id="KAL1491195.1"/>
    </source>
</evidence>
<evidence type="ECO:0000256" key="1">
    <source>
        <dbReference type="ARBA" id="ARBA00004123"/>
    </source>
</evidence>
<dbReference type="Pfam" id="PF18808">
    <property type="entry name" value="Importin_rep_4"/>
    <property type="match status" value="1"/>
</dbReference>
<feature type="domain" description="Importin subunit beta-1/Transportin-1-like TPR repeats" evidence="8">
    <location>
        <begin position="509"/>
        <end position="643"/>
    </location>
</feature>
<evidence type="ECO:0000256" key="7">
    <source>
        <dbReference type="ARBA" id="ARBA00023242"/>
    </source>
</evidence>
<dbReference type="Pfam" id="PF25780">
    <property type="entry name" value="TPR_IPO5"/>
    <property type="match status" value="1"/>
</dbReference>
<evidence type="ECO:0000313" key="11">
    <source>
        <dbReference type="Proteomes" id="UP001566132"/>
    </source>
</evidence>
<dbReference type="GO" id="GO:0005737">
    <property type="term" value="C:cytoplasm"/>
    <property type="evidence" value="ECO:0007669"/>
    <property type="project" value="UniProtKB-SubCell"/>
</dbReference>
<keyword evidence="7" id="KW-0539">Nucleus</keyword>